<evidence type="ECO:0000256" key="6">
    <source>
        <dbReference type="ARBA" id="ARBA00022857"/>
    </source>
</evidence>
<comment type="similarity">
    <text evidence="1 10">Belongs to the Arg-specific ADP-ribosyltransferase family.</text>
</comment>
<dbReference type="InterPro" id="IPR000768">
    <property type="entry name" value="ART"/>
</dbReference>
<evidence type="ECO:0000256" key="4">
    <source>
        <dbReference type="ARBA" id="ARBA00022695"/>
    </source>
</evidence>
<keyword evidence="2 10" id="KW-0328">Glycosyltransferase</keyword>
<dbReference type="Gene3D" id="3.90.176.10">
    <property type="entry name" value="Toxin ADP-ribosyltransferase, Chain A, domain 1"/>
    <property type="match status" value="2"/>
</dbReference>
<dbReference type="AlphaFoldDB" id="A0A498NU28"/>
<keyword evidence="7 10" id="KW-0520">NAD</keyword>
<evidence type="ECO:0000313" key="12">
    <source>
        <dbReference type="Proteomes" id="UP000290572"/>
    </source>
</evidence>
<organism evidence="11 12">
    <name type="scientific">Labeo rohita</name>
    <name type="common">Indian major carp</name>
    <name type="synonym">Cyprinus rohita</name>
    <dbReference type="NCBI Taxonomy" id="84645"/>
    <lineage>
        <taxon>Eukaryota</taxon>
        <taxon>Metazoa</taxon>
        <taxon>Chordata</taxon>
        <taxon>Craniata</taxon>
        <taxon>Vertebrata</taxon>
        <taxon>Euteleostomi</taxon>
        <taxon>Actinopterygii</taxon>
        <taxon>Neopterygii</taxon>
        <taxon>Teleostei</taxon>
        <taxon>Ostariophysi</taxon>
        <taxon>Cypriniformes</taxon>
        <taxon>Cyprinidae</taxon>
        <taxon>Labeoninae</taxon>
        <taxon>Labeonini</taxon>
        <taxon>Labeo</taxon>
    </lineage>
</organism>
<dbReference type="GO" id="GO:0003950">
    <property type="term" value="F:NAD+ poly-ADP-ribosyltransferase activity"/>
    <property type="evidence" value="ECO:0007669"/>
    <property type="project" value="TreeGrafter"/>
</dbReference>
<dbReference type="EMBL" id="QBIY01011100">
    <property type="protein sequence ID" value="RXN35642.1"/>
    <property type="molecule type" value="Genomic_DNA"/>
</dbReference>
<dbReference type="PRINTS" id="PR00970">
    <property type="entry name" value="RIBTRNSFRASE"/>
</dbReference>
<keyword evidence="8" id="KW-1015">Disulfide bond</keyword>
<gene>
    <name evidence="11" type="ORF">ROHU_014179</name>
</gene>
<sequence length="338" mass="38612">MLLIIEALLLISAALGQDHRAAIEGMIYPLDMALDSVDDQYRNCTEKILHLVQIVYLKEELSNPQSTFAKAWNYGVHHAKQPEDNLTKNHSIAMYVYTDNKVYNDFNKDVSAGKQTYKNNTFKWYSLHFLLTEAIQILKKTQNKCYSTYRGTKVEFDKDVLNKEVRFGSFASSSLDRSVAQGFGKISCFEIYTCEGAGLSKYSSYPGEKEVLIPPYETFKVTDVKTKGEFDKHVLNKEVRFGQFASSSLDRKKTKRFGTKSCFEIHTCEGADVSKYSKLPREKEVLIPPYETFKVTAVKTKKDQKDPWCDTVYVLKSSGKKSDLNCALFKKPTKTIMK</sequence>
<dbReference type="PANTHER" id="PTHR10339:SF27">
    <property type="entry name" value="NAD(P)(+)--ARGININE ADP-RIBOSYLTRANSFERASE"/>
    <property type="match status" value="1"/>
</dbReference>
<dbReference type="GO" id="GO:0106274">
    <property type="term" value="F:NAD+-protein-arginine ADP-ribosyltransferase activity"/>
    <property type="evidence" value="ECO:0007669"/>
    <property type="project" value="UniProtKB-EC"/>
</dbReference>
<keyword evidence="12" id="KW-1185">Reference proteome</keyword>
<proteinExistence type="inferred from homology"/>
<dbReference type="InterPro" id="IPR050999">
    <property type="entry name" value="ADP-ribosyltransferase_ARG"/>
</dbReference>
<keyword evidence="4" id="KW-0548">Nucleotidyltransferase</keyword>
<evidence type="ECO:0000313" key="11">
    <source>
        <dbReference type="EMBL" id="RXN35642.1"/>
    </source>
</evidence>
<evidence type="ECO:0000256" key="1">
    <source>
        <dbReference type="ARBA" id="ARBA00009558"/>
    </source>
</evidence>
<feature type="signal peptide" evidence="10">
    <location>
        <begin position="1"/>
        <end position="16"/>
    </location>
</feature>
<dbReference type="Pfam" id="PF01129">
    <property type="entry name" value="ART"/>
    <property type="match status" value="2"/>
</dbReference>
<protein>
    <recommendedName>
        <fullName evidence="10">NAD(P)(+)--arginine ADP-ribosyltransferase</fullName>
        <ecNumber evidence="10">2.4.2.31</ecNumber>
    </recommendedName>
    <alternativeName>
        <fullName evidence="10">Mono(ADP-ribosyl)transferase</fullName>
    </alternativeName>
</protein>
<dbReference type="PROSITE" id="PS51996">
    <property type="entry name" value="TR_MART"/>
    <property type="match status" value="1"/>
</dbReference>
<evidence type="ECO:0000256" key="8">
    <source>
        <dbReference type="ARBA" id="ARBA00023157"/>
    </source>
</evidence>
<dbReference type="PANTHER" id="PTHR10339">
    <property type="entry name" value="ADP-RIBOSYLTRANSFERASE"/>
    <property type="match status" value="1"/>
</dbReference>
<evidence type="ECO:0000256" key="10">
    <source>
        <dbReference type="RuleBase" id="RU361228"/>
    </source>
</evidence>
<evidence type="ECO:0000256" key="7">
    <source>
        <dbReference type="ARBA" id="ARBA00023027"/>
    </source>
</evidence>
<feature type="chain" id="PRO_5019610262" description="NAD(P)(+)--arginine ADP-ribosyltransferase" evidence="10">
    <location>
        <begin position="17"/>
        <end position="338"/>
    </location>
</feature>
<dbReference type="EC" id="2.4.2.31" evidence="10"/>
<comment type="caution">
    <text evidence="11">The sequence shown here is derived from an EMBL/GenBank/DDBJ whole genome shotgun (WGS) entry which is preliminary data.</text>
</comment>
<keyword evidence="3 10" id="KW-0808">Transferase</keyword>
<evidence type="ECO:0000256" key="9">
    <source>
        <dbReference type="ARBA" id="ARBA00047597"/>
    </source>
</evidence>
<evidence type="ECO:0000256" key="3">
    <source>
        <dbReference type="ARBA" id="ARBA00022679"/>
    </source>
</evidence>
<reference evidence="11 12" key="1">
    <citation type="submission" date="2018-03" db="EMBL/GenBank/DDBJ databases">
        <title>Draft genome sequence of Rohu Carp (Labeo rohita).</title>
        <authorList>
            <person name="Das P."/>
            <person name="Kushwaha B."/>
            <person name="Joshi C.G."/>
            <person name="Kumar D."/>
            <person name="Nagpure N.S."/>
            <person name="Sahoo L."/>
            <person name="Das S.P."/>
            <person name="Bit A."/>
            <person name="Patnaik S."/>
            <person name="Meher P.K."/>
            <person name="Jayasankar P."/>
            <person name="Koringa P.G."/>
            <person name="Patel N.V."/>
            <person name="Hinsu A.T."/>
            <person name="Kumar R."/>
            <person name="Pandey M."/>
            <person name="Agarwal S."/>
            <person name="Srivastava S."/>
            <person name="Singh M."/>
            <person name="Iquebal M.A."/>
            <person name="Jaiswal S."/>
            <person name="Angadi U.B."/>
            <person name="Kumar N."/>
            <person name="Raza M."/>
            <person name="Shah T.M."/>
            <person name="Rai A."/>
            <person name="Jena J.K."/>
        </authorList>
    </citation>
    <scope>NUCLEOTIDE SEQUENCE [LARGE SCALE GENOMIC DNA]</scope>
    <source>
        <strain evidence="11">DASCIFA01</strain>
        <tissue evidence="11">Testis</tissue>
    </source>
</reference>
<dbReference type="FunFam" id="3.90.176.10:FF:000001">
    <property type="entry name" value="NAD(P)(+)--arginine ADP-ribosyltransferase"/>
    <property type="match status" value="1"/>
</dbReference>
<keyword evidence="5 10" id="KW-0732">Signal</keyword>
<name>A0A498NU28_LABRO</name>
<evidence type="ECO:0000256" key="5">
    <source>
        <dbReference type="ARBA" id="ARBA00022729"/>
    </source>
</evidence>
<comment type="catalytic activity">
    <reaction evidence="9 10">
        <text>L-arginyl-[protein] + NAD(+) = N(omega)-(ADP-D-ribosyl)-L-arginyl-[protein] + nicotinamide + H(+)</text>
        <dbReference type="Rhea" id="RHEA:19149"/>
        <dbReference type="Rhea" id="RHEA-COMP:10532"/>
        <dbReference type="Rhea" id="RHEA-COMP:15087"/>
        <dbReference type="ChEBI" id="CHEBI:15378"/>
        <dbReference type="ChEBI" id="CHEBI:17154"/>
        <dbReference type="ChEBI" id="CHEBI:29965"/>
        <dbReference type="ChEBI" id="CHEBI:57540"/>
        <dbReference type="ChEBI" id="CHEBI:142554"/>
        <dbReference type="EC" id="2.4.2.31"/>
    </reaction>
</comment>
<dbReference type="GO" id="GO:0016779">
    <property type="term" value="F:nucleotidyltransferase activity"/>
    <property type="evidence" value="ECO:0007669"/>
    <property type="project" value="UniProtKB-KW"/>
</dbReference>
<dbReference type="SUPFAM" id="SSF56399">
    <property type="entry name" value="ADP-ribosylation"/>
    <property type="match status" value="2"/>
</dbReference>
<keyword evidence="6 10" id="KW-0521">NADP</keyword>
<evidence type="ECO:0000256" key="2">
    <source>
        <dbReference type="ARBA" id="ARBA00022676"/>
    </source>
</evidence>
<accession>A0A498NU28</accession>
<dbReference type="Proteomes" id="UP000290572">
    <property type="component" value="Unassembled WGS sequence"/>
</dbReference>